<dbReference type="InterPro" id="IPR011042">
    <property type="entry name" value="6-blade_b-propeller_TolB-like"/>
</dbReference>
<organism evidence="3 4">
    <name type="scientific">Desulfoplanes formicivorans</name>
    <dbReference type="NCBI Taxonomy" id="1592317"/>
    <lineage>
        <taxon>Bacteria</taxon>
        <taxon>Pseudomonadati</taxon>
        <taxon>Thermodesulfobacteriota</taxon>
        <taxon>Desulfovibrionia</taxon>
        <taxon>Desulfovibrionales</taxon>
        <taxon>Desulfoplanaceae</taxon>
        <taxon>Desulfoplanes</taxon>
    </lineage>
</organism>
<keyword evidence="2" id="KW-0732">Signal</keyword>
<dbReference type="PANTHER" id="PTHR36842">
    <property type="entry name" value="PROTEIN TOLB HOMOLOG"/>
    <property type="match status" value="1"/>
</dbReference>
<name>A0A194AKK9_9BACT</name>
<feature type="chain" id="PRO_5008262517" description="Tol-Pal system protein TolB" evidence="2">
    <location>
        <begin position="25"/>
        <end position="451"/>
    </location>
</feature>
<dbReference type="AlphaFoldDB" id="A0A194AKK9"/>
<dbReference type="Gene3D" id="2.120.10.30">
    <property type="entry name" value="TolB, C-terminal domain"/>
    <property type="match status" value="2"/>
</dbReference>
<evidence type="ECO:0000313" key="4">
    <source>
        <dbReference type="Proteomes" id="UP000095200"/>
    </source>
</evidence>
<protein>
    <recommendedName>
        <fullName evidence="5">Tol-Pal system protein TolB</fullName>
    </recommendedName>
</protein>
<proteinExistence type="inferred from homology"/>
<reference evidence="4" key="1">
    <citation type="submission" date="2016-06" db="EMBL/GenBank/DDBJ databases">
        <title>Draft genome sequence of Desulfoplanes formicivorans strain Pf12B.</title>
        <authorList>
            <person name="Watanabe M."/>
            <person name="Kojima H."/>
            <person name="Fukui M."/>
        </authorList>
    </citation>
    <scope>NUCLEOTIDE SEQUENCE [LARGE SCALE GENOMIC DNA]</scope>
    <source>
        <strain evidence="4">Pf12B</strain>
    </source>
</reference>
<evidence type="ECO:0000256" key="1">
    <source>
        <dbReference type="ARBA" id="ARBA00009820"/>
    </source>
</evidence>
<dbReference type="PANTHER" id="PTHR36842:SF1">
    <property type="entry name" value="PROTEIN TOLB"/>
    <property type="match status" value="1"/>
</dbReference>
<dbReference type="Proteomes" id="UP000095200">
    <property type="component" value="Unassembled WGS sequence"/>
</dbReference>
<feature type="signal peptide" evidence="2">
    <location>
        <begin position="1"/>
        <end position="24"/>
    </location>
</feature>
<evidence type="ECO:0008006" key="5">
    <source>
        <dbReference type="Google" id="ProtNLM"/>
    </source>
</evidence>
<dbReference type="RefSeq" id="WP_069860167.1">
    <property type="nucleotide sequence ID" value="NZ_BDFE01000020.1"/>
</dbReference>
<comment type="similarity">
    <text evidence="1">Belongs to the TolB family.</text>
</comment>
<sequence>MNKILFACLMVLLGGVLLPQGSLAAESAVSIDIYGPGQTSVRLYQADPLAMNGKPFARVPARLEKLETALGKNLGFLPFFDFVATQDILGGGDLGGFRARDMDFKKLQLSKVDLVLTTAWASQGESGRASDDVELRVFETFTGRLVLGKAYSILNDQQVPEVVTRFCAALMQELTGSETFFTSRIAYVCRQGTAKEICLISPQGNDLFQLTHYKGISLSPAWSSNGNRLAFSYVDGSGHRLAVWDRSTREITKYDLPGHTCIGPAFDADDNLAISIDPFGNPDIYLLDGSFKVRNLRAPLIENRAIDVSASFDRQGKRMAFVSSRFGNPHIFVLDLHTGKVTRVTYEGTYNTCPSLSPDGNLLAFARRTDGGHRIFVTDLTTGMERQVTFGPGNDEDPAWSPDGYFLAFTSNRTGTYQLYVATKYGDNAKHIPTGPGDATAPSWSPVAWQK</sequence>
<dbReference type="SUPFAM" id="SSF82171">
    <property type="entry name" value="DPP6 N-terminal domain-like"/>
    <property type="match status" value="1"/>
</dbReference>
<accession>A0A194AKK9</accession>
<comment type="caution">
    <text evidence="3">The sequence shown here is derived from an EMBL/GenBank/DDBJ whole genome shotgun (WGS) entry which is preliminary data.</text>
</comment>
<dbReference type="EMBL" id="BDFE01000020">
    <property type="protein sequence ID" value="GAU09775.1"/>
    <property type="molecule type" value="Genomic_DNA"/>
</dbReference>
<dbReference type="Gene3D" id="3.40.50.10070">
    <property type="entry name" value="TolB, N-terminal domain"/>
    <property type="match status" value="1"/>
</dbReference>
<dbReference type="Pfam" id="PF07676">
    <property type="entry name" value="PD40"/>
    <property type="match status" value="4"/>
</dbReference>
<dbReference type="InterPro" id="IPR015943">
    <property type="entry name" value="WD40/YVTN_repeat-like_dom_sf"/>
</dbReference>
<dbReference type="InterPro" id="IPR011659">
    <property type="entry name" value="WD40"/>
</dbReference>
<gene>
    <name evidence="3" type="ORF">DPF_2508</name>
</gene>
<dbReference type="STRING" id="1592317.DPF_2508"/>
<dbReference type="Gene3D" id="2.130.10.10">
    <property type="entry name" value="YVTN repeat-like/Quinoprotein amine dehydrogenase"/>
    <property type="match status" value="1"/>
</dbReference>
<keyword evidence="4" id="KW-1185">Reference proteome</keyword>
<evidence type="ECO:0000256" key="2">
    <source>
        <dbReference type="SAM" id="SignalP"/>
    </source>
</evidence>
<evidence type="ECO:0000313" key="3">
    <source>
        <dbReference type="EMBL" id="GAU09775.1"/>
    </source>
</evidence>